<dbReference type="PANTHER" id="PTHR24217:SF0">
    <property type="entry name" value="PDZ DOMAIN-CONTAINING PROTEIN"/>
    <property type="match status" value="1"/>
</dbReference>
<feature type="compositionally biased region" description="Low complexity" evidence="6">
    <location>
        <begin position="346"/>
        <end position="358"/>
    </location>
</feature>
<dbReference type="EMBL" id="JAWJWF010000004">
    <property type="protein sequence ID" value="KAK6633788.1"/>
    <property type="molecule type" value="Genomic_DNA"/>
</dbReference>
<protein>
    <submittedName>
        <fullName evidence="7">Uncharacterized protein</fullName>
    </submittedName>
</protein>
<evidence type="ECO:0000313" key="8">
    <source>
        <dbReference type="Proteomes" id="UP001359485"/>
    </source>
</evidence>
<keyword evidence="5" id="KW-0175">Coiled coil</keyword>
<sequence>MRDDGIFNIITPFQDTHIYIEKCSEPVKYFYYRQDDNNRDNKPIDLEKLFTPATDSGDVTPSKNRKMYASSSFYSPFHPTVQDQVELARRISSSLCDISNKQSKGQSMYVNRMKRSVKWVHGGEGQGKGPESTYANEDSTYAKQNSDLIVRNSTKNSLKLVMNPHGKVQDLNSLAKQGLVIQPPLSPELCFDLVKDLNATRGKGAELFAKRRKKSEKWVVDENTVRQSNPSAAAQYNIDRSHLQPMDSQRHDVQVNHTVSGFHQPPMPWTRKVNESNTLRQIERKANPPVGYNNQLYMPNIPKGWTSSGYSGDHPSDYRRVEELDSSSTSRTVLPQLSTNKKNDFPSPKSHSTSSTSHYQKFVMGPTKTNERTSACNLGQGTQSEWRDGRELDQVPDIGRELLELQNKIIRIEKEIELKALEENMRKVSGREPGLLREGRTPCWMGPHRGVFPSSESGSDSGGGGLGCGFPGFSEQVPNAAGEPVRSDEFSQLDAHHTQGKTVRLSAPMRPPPAAMPHQTVTDGEVSVPGYRLEGQYQPKTWDLSSLNNYNTAPRGWKHDLDYYRPVTFNSPKVQGSAYYSDF</sequence>
<keyword evidence="8" id="KW-1185">Reference proteome</keyword>
<feature type="compositionally biased region" description="Polar residues" evidence="6">
    <location>
        <begin position="326"/>
        <end position="340"/>
    </location>
</feature>
<name>A0ABR1B2P7_POLSC</name>
<comment type="similarity">
    <text evidence="4">Belongs to the synaptopodin family.</text>
</comment>
<feature type="coiled-coil region" evidence="5">
    <location>
        <begin position="402"/>
        <end position="431"/>
    </location>
</feature>
<gene>
    <name evidence="7" type="ORF">RUM44_004395</name>
</gene>
<evidence type="ECO:0000256" key="1">
    <source>
        <dbReference type="ARBA" id="ARBA00004496"/>
    </source>
</evidence>
<evidence type="ECO:0000256" key="3">
    <source>
        <dbReference type="ARBA" id="ARBA00022553"/>
    </source>
</evidence>
<keyword evidence="2" id="KW-0963">Cytoplasm</keyword>
<evidence type="ECO:0000256" key="4">
    <source>
        <dbReference type="ARBA" id="ARBA00038161"/>
    </source>
</evidence>
<comment type="subcellular location">
    <subcellularLocation>
        <location evidence="1">Cytoplasm</location>
    </subcellularLocation>
</comment>
<evidence type="ECO:0000256" key="6">
    <source>
        <dbReference type="SAM" id="MobiDB-lite"/>
    </source>
</evidence>
<dbReference type="Proteomes" id="UP001359485">
    <property type="component" value="Unassembled WGS sequence"/>
</dbReference>
<dbReference type="InterPro" id="IPR051976">
    <property type="entry name" value="Synaptopodin_domain"/>
</dbReference>
<feature type="region of interest" description="Disordered" evidence="6">
    <location>
        <begin position="308"/>
        <end position="359"/>
    </location>
</feature>
<comment type="caution">
    <text evidence="7">The sequence shown here is derived from an EMBL/GenBank/DDBJ whole genome shotgun (WGS) entry which is preliminary data.</text>
</comment>
<evidence type="ECO:0000256" key="5">
    <source>
        <dbReference type="SAM" id="Coils"/>
    </source>
</evidence>
<feature type="compositionally biased region" description="Basic and acidic residues" evidence="6">
    <location>
        <begin position="314"/>
        <end position="323"/>
    </location>
</feature>
<proteinExistence type="inferred from homology"/>
<accession>A0ABR1B2P7</accession>
<organism evidence="7 8">
    <name type="scientific">Polyplax serrata</name>
    <name type="common">Common mouse louse</name>
    <dbReference type="NCBI Taxonomy" id="468196"/>
    <lineage>
        <taxon>Eukaryota</taxon>
        <taxon>Metazoa</taxon>
        <taxon>Ecdysozoa</taxon>
        <taxon>Arthropoda</taxon>
        <taxon>Hexapoda</taxon>
        <taxon>Insecta</taxon>
        <taxon>Pterygota</taxon>
        <taxon>Neoptera</taxon>
        <taxon>Paraneoptera</taxon>
        <taxon>Psocodea</taxon>
        <taxon>Troctomorpha</taxon>
        <taxon>Phthiraptera</taxon>
        <taxon>Anoplura</taxon>
        <taxon>Polyplacidae</taxon>
        <taxon>Polyplax</taxon>
    </lineage>
</organism>
<dbReference type="PANTHER" id="PTHR24217">
    <property type="entry name" value="PUTATIVE-RELATED"/>
    <property type="match status" value="1"/>
</dbReference>
<evidence type="ECO:0000313" key="7">
    <source>
        <dbReference type="EMBL" id="KAK6633788.1"/>
    </source>
</evidence>
<keyword evidence="3" id="KW-0597">Phosphoprotein</keyword>
<reference evidence="7 8" key="1">
    <citation type="submission" date="2023-09" db="EMBL/GenBank/DDBJ databases">
        <title>Genomes of two closely related lineages of the louse Polyplax serrata with different host specificities.</title>
        <authorList>
            <person name="Martinu J."/>
            <person name="Tarabai H."/>
            <person name="Stefka J."/>
            <person name="Hypsa V."/>
        </authorList>
    </citation>
    <scope>NUCLEOTIDE SEQUENCE [LARGE SCALE GENOMIC DNA]</scope>
    <source>
        <strain evidence="7">98ZLc_SE</strain>
    </source>
</reference>
<feature type="region of interest" description="Disordered" evidence="6">
    <location>
        <begin position="499"/>
        <end position="521"/>
    </location>
</feature>
<evidence type="ECO:0000256" key="2">
    <source>
        <dbReference type="ARBA" id="ARBA00022490"/>
    </source>
</evidence>